<accession>A0A1J0A8W7</accession>
<name>A0A1J0A8W7_9CYAN</name>
<dbReference type="PROSITE" id="PS51061">
    <property type="entry name" value="R3H"/>
    <property type="match status" value="1"/>
</dbReference>
<proteinExistence type="predicted"/>
<dbReference type="KEGG" id="glt:GlitD10_0083"/>
<dbReference type="InterPro" id="IPR039247">
    <property type="entry name" value="KhpB"/>
</dbReference>
<dbReference type="RefSeq" id="WP_071453138.1">
    <property type="nucleotide sequence ID" value="NZ_CP017675.1"/>
</dbReference>
<dbReference type="InterPro" id="IPR015946">
    <property type="entry name" value="KH_dom-like_a/b"/>
</dbReference>
<dbReference type="CDD" id="cd02644">
    <property type="entry name" value="R3H_jag"/>
    <property type="match status" value="1"/>
</dbReference>
<dbReference type="STRING" id="1188229.GlitD10_0083"/>
<dbReference type="GO" id="GO:0003723">
    <property type="term" value="F:RNA binding"/>
    <property type="evidence" value="ECO:0007669"/>
    <property type="project" value="InterPro"/>
</dbReference>
<protein>
    <submittedName>
        <fullName evidence="2">Single-stranded nucleic acid binding R3H domain-containing protein</fullName>
    </submittedName>
</protein>
<keyword evidence="3" id="KW-1185">Reference proteome</keyword>
<reference evidence="2 3" key="1">
    <citation type="submission" date="2016-10" db="EMBL/GenBank/DDBJ databases">
        <title>Description of Gloeomargarita lithophora gen. nov., sp. nov., a thylakoid-bearing basal-branching cyanobacterium with intracellular carbonates, and proposal for Gloeomargaritales ord. nov.</title>
        <authorList>
            <person name="Moreira D."/>
            <person name="Tavera R."/>
            <person name="Benzerara K."/>
            <person name="Skouri-Panet F."/>
            <person name="Couradeau E."/>
            <person name="Gerard E."/>
            <person name="Loussert C."/>
            <person name="Novelo E."/>
            <person name="Zivanovic Y."/>
            <person name="Lopez-Garcia P."/>
        </authorList>
    </citation>
    <scope>NUCLEOTIDE SEQUENCE [LARGE SCALE GENOMIC DNA]</scope>
    <source>
        <strain evidence="2 3">D10</strain>
    </source>
</reference>
<sequence length="158" mass="17957">MTTEQLTRGQVWLQDVLQLTGMAVPVTIDPQRQWLVIETQDPQQVNALLGSQGMVLDALQYLANVNLNLHLPPEEQFPFTLELAGYRAQRQQELEALVTRAAEQVRHTGQEVAIPQLSAAERRQVHTLFQQYDDLETVSRGQEPERYLVVLPKTDTLS</sequence>
<dbReference type="InterPro" id="IPR034079">
    <property type="entry name" value="R3H_KhpB"/>
</dbReference>
<feature type="domain" description="R3H" evidence="1">
    <location>
        <begin position="88"/>
        <end position="154"/>
    </location>
</feature>
<dbReference type="SUPFAM" id="SSF82708">
    <property type="entry name" value="R3H domain"/>
    <property type="match status" value="1"/>
</dbReference>
<dbReference type="Pfam" id="PF01424">
    <property type="entry name" value="R3H"/>
    <property type="match status" value="1"/>
</dbReference>
<dbReference type="SMART" id="SM00393">
    <property type="entry name" value="R3H"/>
    <property type="match status" value="1"/>
</dbReference>
<dbReference type="Gene3D" id="3.30.300.20">
    <property type="match status" value="1"/>
</dbReference>
<evidence type="ECO:0000313" key="2">
    <source>
        <dbReference type="EMBL" id="APB32384.1"/>
    </source>
</evidence>
<dbReference type="PANTHER" id="PTHR35800">
    <property type="entry name" value="PROTEIN JAG"/>
    <property type="match status" value="1"/>
</dbReference>
<evidence type="ECO:0000259" key="1">
    <source>
        <dbReference type="PROSITE" id="PS51061"/>
    </source>
</evidence>
<organism evidence="2 3">
    <name type="scientific">Gloeomargarita lithophora Alchichica-D10</name>
    <dbReference type="NCBI Taxonomy" id="1188229"/>
    <lineage>
        <taxon>Bacteria</taxon>
        <taxon>Bacillati</taxon>
        <taxon>Cyanobacteriota</taxon>
        <taxon>Cyanophyceae</taxon>
        <taxon>Gloeomargaritales</taxon>
        <taxon>Gloeomargaritaceae</taxon>
        <taxon>Gloeomargarita</taxon>
    </lineage>
</organism>
<gene>
    <name evidence="2" type="primary">jag</name>
    <name evidence="2" type="ORF">GlitD10_0083</name>
</gene>
<dbReference type="InterPro" id="IPR036867">
    <property type="entry name" value="R3H_dom_sf"/>
</dbReference>
<evidence type="ECO:0000313" key="3">
    <source>
        <dbReference type="Proteomes" id="UP000180235"/>
    </source>
</evidence>
<dbReference type="EMBL" id="CP017675">
    <property type="protein sequence ID" value="APB32384.1"/>
    <property type="molecule type" value="Genomic_DNA"/>
</dbReference>
<dbReference type="AlphaFoldDB" id="A0A1J0A8W7"/>
<dbReference type="Gene3D" id="3.30.1370.50">
    <property type="entry name" value="R3H-like domain"/>
    <property type="match status" value="1"/>
</dbReference>
<dbReference type="InterPro" id="IPR001374">
    <property type="entry name" value="R3H_dom"/>
</dbReference>
<dbReference type="Proteomes" id="UP000180235">
    <property type="component" value="Chromosome"/>
</dbReference>
<dbReference type="PANTHER" id="PTHR35800:SF1">
    <property type="entry name" value="RNA-BINDING PROTEIN KHPB"/>
    <property type="match status" value="1"/>
</dbReference>